<dbReference type="SFLD" id="SFLDG00358">
    <property type="entry name" value="Main_(cytGST)"/>
    <property type="match status" value="1"/>
</dbReference>
<dbReference type="GO" id="GO:0004364">
    <property type="term" value="F:glutathione transferase activity"/>
    <property type="evidence" value="ECO:0007669"/>
    <property type="project" value="TreeGrafter"/>
</dbReference>
<dbReference type="Gene3D" id="3.40.30.10">
    <property type="entry name" value="Glutaredoxin"/>
    <property type="match status" value="1"/>
</dbReference>
<evidence type="ECO:0000259" key="3">
    <source>
        <dbReference type="PROSITE" id="PS50404"/>
    </source>
</evidence>
<dbReference type="InterPro" id="IPR010987">
    <property type="entry name" value="Glutathione-S-Trfase_C-like"/>
</dbReference>
<dbReference type="CDD" id="cd03045">
    <property type="entry name" value="GST_N_Delta_Epsilon"/>
    <property type="match status" value="1"/>
</dbReference>
<evidence type="ECO:0000313" key="6">
    <source>
        <dbReference type="Proteomes" id="UP000549394"/>
    </source>
</evidence>
<dbReference type="Pfam" id="PF14497">
    <property type="entry name" value="GST_C_3"/>
    <property type="match status" value="1"/>
</dbReference>
<keyword evidence="2" id="KW-1133">Transmembrane helix</keyword>
<dbReference type="Gene3D" id="1.20.1050.10">
    <property type="match status" value="1"/>
</dbReference>
<organism evidence="5 6">
    <name type="scientific">Dimorphilus gyrociliatus</name>
    <dbReference type="NCBI Taxonomy" id="2664684"/>
    <lineage>
        <taxon>Eukaryota</taxon>
        <taxon>Metazoa</taxon>
        <taxon>Spiralia</taxon>
        <taxon>Lophotrochozoa</taxon>
        <taxon>Annelida</taxon>
        <taxon>Polychaeta</taxon>
        <taxon>Polychaeta incertae sedis</taxon>
        <taxon>Dinophilidae</taxon>
        <taxon>Dimorphilus</taxon>
    </lineage>
</organism>
<dbReference type="InterPro" id="IPR036249">
    <property type="entry name" value="Thioredoxin-like_sf"/>
</dbReference>
<keyword evidence="2" id="KW-0472">Membrane</keyword>
<feature type="transmembrane region" description="Helical" evidence="2">
    <location>
        <begin position="101"/>
        <end position="122"/>
    </location>
</feature>
<dbReference type="AlphaFoldDB" id="A0A7I8VN17"/>
<dbReference type="Proteomes" id="UP000549394">
    <property type="component" value="Unassembled WGS sequence"/>
</dbReference>
<dbReference type="InterPro" id="IPR040079">
    <property type="entry name" value="Glutathione_S-Trfase"/>
</dbReference>
<keyword evidence="2" id="KW-0812">Transmembrane</keyword>
<evidence type="ECO:0000256" key="2">
    <source>
        <dbReference type="SAM" id="Phobius"/>
    </source>
</evidence>
<dbReference type="PROSITE" id="PS50405">
    <property type="entry name" value="GST_CTER"/>
    <property type="match status" value="1"/>
</dbReference>
<comment type="subunit">
    <text evidence="1">Homodimer.</text>
</comment>
<dbReference type="SUPFAM" id="SSF52833">
    <property type="entry name" value="Thioredoxin-like"/>
    <property type="match status" value="1"/>
</dbReference>
<protein>
    <submittedName>
        <fullName evidence="5">DgyrCDS6431</fullName>
    </submittedName>
</protein>
<feature type="domain" description="GST C-terminal" evidence="4">
    <location>
        <begin position="91"/>
        <end position="216"/>
    </location>
</feature>
<dbReference type="PROSITE" id="PS50404">
    <property type="entry name" value="GST_NTER"/>
    <property type="match status" value="1"/>
</dbReference>
<feature type="domain" description="GST N-terminal" evidence="3">
    <location>
        <begin position="2"/>
        <end position="83"/>
    </location>
</feature>
<accession>A0A7I8VN17</accession>
<dbReference type="InterPro" id="IPR004046">
    <property type="entry name" value="GST_C"/>
</dbReference>
<dbReference type="Pfam" id="PF13417">
    <property type="entry name" value="GST_N_3"/>
    <property type="match status" value="1"/>
</dbReference>
<comment type="caution">
    <text evidence="5">The sequence shown here is derived from an EMBL/GenBank/DDBJ whole genome shotgun (WGS) entry which is preliminary data.</text>
</comment>
<dbReference type="FunFam" id="3.40.30.10:FF:000034">
    <property type="entry name" value="glutathione S-transferase 1"/>
    <property type="match status" value="1"/>
</dbReference>
<dbReference type="SFLD" id="SFLDS00019">
    <property type="entry name" value="Glutathione_Transferase_(cytos"/>
    <property type="match status" value="1"/>
</dbReference>
<dbReference type="InterPro" id="IPR036282">
    <property type="entry name" value="Glutathione-S-Trfase_C_sf"/>
</dbReference>
<dbReference type="EMBL" id="CAJFCJ010000007">
    <property type="protein sequence ID" value="CAD5117681.1"/>
    <property type="molecule type" value="Genomic_DNA"/>
</dbReference>
<proteinExistence type="predicted"/>
<evidence type="ECO:0000313" key="5">
    <source>
        <dbReference type="EMBL" id="CAD5117681.1"/>
    </source>
</evidence>
<name>A0A7I8VN17_9ANNE</name>
<sequence>MSNIDFYYFVVSPYCRSVLYAAEVLDVKLNKKVINLLKGEQKNEEFVKLNPHHKVPTLVDGDFVLGESRSILTYLFNKYGKSKHEYLYPKDLKKRAKIEQFLYYTATTVAPAVLGYFAGIFFGKRKPTEEETTKLETALNDLDKIYFQNSPFIFGDKPTLADFDLAPVILHLELLKYDYSKYPGISKFIAAVKKSDWITDTELEFKQTAEALMKDFKPSA</sequence>
<dbReference type="InterPro" id="IPR004045">
    <property type="entry name" value="Glutathione_S-Trfase_N"/>
</dbReference>
<dbReference type="GO" id="GO:0006749">
    <property type="term" value="P:glutathione metabolic process"/>
    <property type="evidence" value="ECO:0007669"/>
    <property type="project" value="TreeGrafter"/>
</dbReference>
<evidence type="ECO:0000259" key="4">
    <source>
        <dbReference type="PROSITE" id="PS50405"/>
    </source>
</evidence>
<reference evidence="5 6" key="1">
    <citation type="submission" date="2020-08" db="EMBL/GenBank/DDBJ databases">
        <authorList>
            <person name="Hejnol A."/>
        </authorList>
    </citation>
    <scope>NUCLEOTIDE SEQUENCE [LARGE SCALE GENOMIC DNA]</scope>
</reference>
<dbReference type="PANTHER" id="PTHR43969:SF9">
    <property type="entry name" value="GLUTATHIONE S TRANSFERASE D10, ISOFORM A-RELATED"/>
    <property type="match status" value="1"/>
</dbReference>
<dbReference type="PANTHER" id="PTHR43969">
    <property type="entry name" value="GLUTATHIONE S TRANSFERASE D10, ISOFORM A-RELATED"/>
    <property type="match status" value="1"/>
</dbReference>
<evidence type="ECO:0000256" key="1">
    <source>
        <dbReference type="ARBA" id="ARBA00011738"/>
    </source>
</evidence>
<dbReference type="SUPFAM" id="SSF47616">
    <property type="entry name" value="GST C-terminal domain-like"/>
    <property type="match status" value="1"/>
</dbReference>
<gene>
    <name evidence="5" type="ORF">DGYR_LOCUS6183</name>
</gene>
<dbReference type="OrthoDB" id="2309723at2759"/>
<keyword evidence="6" id="KW-1185">Reference proteome</keyword>